<dbReference type="OrthoDB" id="1738018at2759"/>
<dbReference type="EMBL" id="JAAIUW010000012">
    <property type="protein sequence ID" value="KAF7807373.1"/>
    <property type="molecule type" value="Genomic_DNA"/>
</dbReference>
<organism evidence="1 2">
    <name type="scientific">Senna tora</name>
    <dbReference type="NCBI Taxonomy" id="362788"/>
    <lineage>
        <taxon>Eukaryota</taxon>
        <taxon>Viridiplantae</taxon>
        <taxon>Streptophyta</taxon>
        <taxon>Embryophyta</taxon>
        <taxon>Tracheophyta</taxon>
        <taxon>Spermatophyta</taxon>
        <taxon>Magnoliopsida</taxon>
        <taxon>eudicotyledons</taxon>
        <taxon>Gunneridae</taxon>
        <taxon>Pentapetalae</taxon>
        <taxon>rosids</taxon>
        <taxon>fabids</taxon>
        <taxon>Fabales</taxon>
        <taxon>Fabaceae</taxon>
        <taxon>Caesalpinioideae</taxon>
        <taxon>Cassia clade</taxon>
        <taxon>Senna</taxon>
    </lineage>
</organism>
<dbReference type="Proteomes" id="UP000634136">
    <property type="component" value="Unassembled WGS sequence"/>
</dbReference>
<keyword evidence="2" id="KW-1185">Reference proteome</keyword>
<dbReference type="AlphaFoldDB" id="A0A834SQR8"/>
<evidence type="ECO:0000313" key="2">
    <source>
        <dbReference type="Proteomes" id="UP000634136"/>
    </source>
</evidence>
<reference evidence="1" key="1">
    <citation type="submission" date="2020-09" db="EMBL/GenBank/DDBJ databases">
        <title>Genome-Enabled Discovery of Anthraquinone Biosynthesis in Senna tora.</title>
        <authorList>
            <person name="Kang S.-H."/>
            <person name="Pandey R.P."/>
            <person name="Lee C.-M."/>
            <person name="Sim J.-S."/>
            <person name="Jeong J.-T."/>
            <person name="Choi B.-S."/>
            <person name="Jung M."/>
            <person name="Ginzburg D."/>
            <person name="Zhao K."/>
            <person name="Won S.Y."/>
            <person name="Oh T.-J."/>
            <person name="Yu Y."/>
            <person name="Kim N.-H."/>
            <person name="Lee O.R."/>
            <person name="Lee T.-H."/>
            <person name="Bashyal P."/>
            <person name="Kim T.-S."/>
            <person name="Lee W.-H."/>
            <person name="Kawkins C."/>
            <person name="Kim C.-K."/>
            <person name="Kim J.S."/>
            <person name="Ahn B.O."/>
            <person name="Rhee S.Y."/>
            <person name="Sohng J.K."/>
        </authorList>
    </citation>
    <scope>NUCLEOTIDE SEQUENCE</scope>
    <source>
        <tissue evidence="1">Leaf</tissue>
    </source>
</reference>
<gene>
    <name evidence="1" type="ORF">G2W53_039534</name>
</gene>
<proteinExistence type="predicted"/>
<accession>A0A834SQR8</accession>
<comment type="caution">
    <text evidence="1">The sequence shown here is derived from an EMBL/GenBank/DDBJ whole genome shotgun (WGS) entry which is preliminary data.</text>
</comment>
<name>A0A834SQR8_9FABA</name>
<evidence type="ECO:0000313" key="1">
    <source>
        <dbReference type="EMBL" id="KAF7807373.1"/>
    </source>
</evidence>
<protein>
    <submittedName>
        <fullName evidence="1">Ubiquitin-conjugating enzyme E2 32-like</fullName>
    </submittedName>
</protein>
<sequence>MPTSPNGVLGSVDYKKEERLALDIKCREAPPRFVIPEPQKYIVEVQFCL</sequence>